<evidence type="ECO:0000256" key="6">
    <source>
        <dbReference type="SAM" id="MobiDB-lite"/>
    </source>
</evidence>
<evidence type="ECO:0000313" key="9">
    <source>
        <dbReference type="Proteomes" id="UP001500603"/>
    </source>
</evidence>
<gene>
    <name evidence="8" type="ORF">GCM10023318_25430</name>
</gene>
<keyword evidence="3 5" id="KW-0288">FMN</keyword>
<feature type="region of interest" description="Disordered" evidence="6">
    <location>
        <begin position="1"/>
        <end position="33"/>
    </location>
</feature>
<comment type="caution">
    <text evidence="8">The sequence shown here is derived from an EMBL/GenBank/DDBJ whole genome shotgun (WGS) entry which is preliminary data.</text>
</comment>
<evidence type="ECO:0000259" key="7">
    <source>
        <dbReference type="Pfam" id="PF00881"/>
    </source>
</evidence>
<evidence type="ECO:0000313" key="8">
    <source>
        <dbReference type="EMBL" id="GAA5052587.1"/>
    </source>
</evidence>
<accession>A0ABP9K6V9</accession>
<evidence type="ECO:0000256" key="4">
    <source>
        <dbReference type="ARBA" id="ARBA00023002"/>
    </source>
</evidence>
<evidence type="ECO:0000256" key="1">
    <source>
        <dbReference type="ARBA" id="ARBA00008366"/>
    </source>
</evidence>
<dbReference type="PANTHER" id="PTHR43425">
    <property type="entry name" value="OXYGEN-INSENSITIVE NADPH NITROREDUCTASE"/>
    <property type="match status" value="1"/>
</dbReference>
<dbReference type="RefSeq" id="WP_425577600.1">
    <property type="nucleotide sequence ID" value="NZ_BAABJM010000002.1"/>
</dbReference>
<dbReference type="InterPro" id="IPR029479">
    <property type="entry name" value="Nitroreductase"/>
</dbReference>
<protein>
    <submittedName>
        <fullName evidence="8">NADPH-dependent oxidoreductase</fullName>
    </submittedName>
</protein>
<keyword evidence="2 5" id="KW-0285">Flavoprotein</keyword>
<keyword evidence="9" id="KW-1185">Reference proteome</keyword>
<evidence type="ECO:0000256" key="3">
    <source>
        <dbReference type="ARBA" id="ARBA00022643"/>
    </source>
</evidence>
<dbReference type="CDD" id="cd02146">
    <property type="entry name" value="NfsA-like"/>
    <property type="match status" value="1"/>
</dbReference>
<reference evidence="9" key="1">
    <citation type="journal article" date="2019" name="Int. J. Syst. Evol. Microbiol.">
        <title>The Global Catalogue of Microorganisms (GCM) 10K type strain sequencing project: providing services to taxonomists for standard genome sequencing and annotation.</title>
        <authorList>
            <consortium name="The Broad Institute Genomics Platform"/>
            <consortium name="The Broad Institute Genome Sequencing Center for Infectious Disease"/>
            <person name="Wu L."/>
            <person name="Ma J."/>
        </authorList>
    </citation>
    <scope>NUCLEOTIDE SEQUENCE [LARGE SCALE GENOMIC DNA]</scope>
    <source>
        <strain evidence="9">JCM 18298</strain>
    </source>
</reference>
<name>A0ABP9K6V9_9NOCA</name>
<evidence type="ECO:0000256" key="5">
    <source>
        <dbReference type="PIRNR" id="PIRNR005426"/>
    </source>
</evidence>
<sequence length="283" mass="30333">MAATGCSEDTGPVTTTSQHPVGSRYRDPELTTLPRSTPTIEQQLAHRSVRAFLDTPVGDDELTALIAAAQSASTSSNLQAWSVVAVRDPERKDRLATLAGDQEFIRRAPLLLVWLADLGRAGRLAASRRAALEATEYLESTVLGFVDASLAAQNAVVAAESLGLGAVFVGAIRNNPDGVAAELHLPDRVFATFGLAVGVPDLTESAGVKPRLPQQAVLHHEVYSEAGDATIEGYDTRLAEYNAEHGRSAGWTDAVLNRLRDRDSLKGRHLLREHLGRQGFPSK</sequence>
<dbReference type="InterPro" id="IPR016446">
    <property type="entry name" value="Flavin_OxRdtase_Frp"/>
</dbReference>
<dbReference type="Pfam" id="PF00881">
    <property type="entry name" value="Nitroreductase"/>
    <property type="match status" value="1"/>
</dbReference>
<evidence type="ECO:0000256" key="2">
    <source>
        <dbReference type="ARBA" id="ARBA00022630"/>
    </source>
</evidence>
<keyword evidence="4 5" id="KW-0560">Oxidoreductase</keyword>
<dbReference type="PANTHER" id="PTHR43425:SF2">
    <property type="entry name" value="OXYGEN-INSENSITIVE NADPH NITROREDUCTASE"/>
    <property type="match status" value="1"/>
</dbReference>
<dbReference type="PIRSF" id="PIRSF005426">
    <property type="entry name" value="Frp"/>
    <property type="match status" value="1"/>
</dbReference>
<dbReference type="Proteomes" id="UP001500603">
    <property type="component" value="Unassembled WGS sequence"/>
</dbReference>
<proteinExistence type="inferred from homology"/>
<organism evidence="8 9">
    <name type="scientific">Nocardia callitridis</name>
    <dbReference type="NCBI Taxonomy" id="648753"/>
    <lineage>
        <taxon>Bacteria</taxon>
        <taxon>Bacillati</taxon>
        <taxon>Actinomycetota</taxon>
        <taxon>Actinomycetes</taxon>
        <taxon>Mycobacteriales</taxon>
        <taxon>Nocardiaceae</taxon>
        <taxon>Nocardia</taxon>
    </lineage>
</organism>
<dbReference type="SUPFAM" id="SSF55469">
    <property type="entry name" value="FMN-dependent nitroreductase-like"/>
    <property type="match status" value="1"/>
</dbReference>
<dbReference type="EMBL" id="BAABJM010000002">
    <property type="protein sequence ID" value="GAA5052587.1"/>
    <property type="molecule type" value="Genomic_DNA"/>
</dbReference>
<dbReference type="Gene3D" id="3.40.109.10">
    <property type="entry name" value="NADH Oxidase"/>
    <property type="match status" value="1"/>
</dbReference>
<feature type="domain" description="Nitroreductase" evidence="7">
    <location>
        <begin position="46"/>
        <end position="194"/>
    </location>
</feature>
<comment type="similarity">
    <text evidence="1 5">Belongs to the flavin oxidoreductase frp family.</text>
</comment>
<dbReference type="InterPro" id="IPR000415">
    <property type="entry name" value="Nitroreductase-like"/>
</dbReference>
<keyword evidence="5" id="KW-0521">NADP</keyword>